<comment type="caution">
    <text evidence="9">The sequence shown here is derived from an EMBL/GenBank/DDBJ whole genome shotgun (WGS) entry which is preliminary data.</text>
</comment>
<comment type="catalytic activity">
    <reaction evidence="1">
        <text>[protein]-peptidylproline (omega=180) = [protein]-peptidylproline (omega=0)</text>
        <dbReference type="Rhea" id="RHEA:16237"/>
        <dbReference type="Rhea" id="RHEA-COMP:10747"/>
        <dbReference type="Rhea" id="RHEA-COMP:10748"/>
        <dbReference type="ChEBI" id="CHEBI:83833"/>
        <dbReference type="ChEBI" id="CHEBI:83834"/>
        <dbReference type="EC" id="5.2.1.8"/>
    </reaction>
</comment>
<dbReference type="GO" id="GO:0019211">
    <property type="term" value="F:phosphatase activator activity"/>
    <property type="evidence" value="ECO:0007669"/>
    <property type="project" value="InterPro"/>
</dbReference>
<evidence type="ECO:0000256" key="2">
    <source>
        <dbReference type="ARBA" id="ARBA00004496"/>
    </source>
</evidence>
<keyword evidence="5" id="KW-0963">Cytoplasm</keyword>
<dbReference type="EMBL" id="NCKW01000408">
    <property type="protein sequence ID" value="POM80534.1"/>
    <property type="molecule type" value="Genomic_DNA"/>
</dbReference>
<dbReference type="GO" id="GO:0030041">
    <property type="term" value="P:actin filament polymerization"/>
    <property type="evidence" value="ECO:0007669"/>
    <property type="project" value="TreeGrafter"/>
</dbReference>
<organism evidence="9 10">
    <name type="scientific">Phytophthora palmivora</name>
    <dbReference type="NCBI Taxonomy" id="4796"/>
    <lineage>
        <taxon>Eukaryota</taxon>
        <taxon>Sar</taxon>
        <taxon>Stramenopiles</taxon>
        <taxon>Oomycota</taxon>
        <taxon>Peronosporomycetes</taxon>
        <taxon>Peronosporales</taxon>
        <taxon>Peronosporaceae</taxon>
        <taxon>Phytophthora</taxon>
    </lineage>
</organism>
<name>A0A2P4YRW7_9STRA</name>
<dbReference type="GO" id="GO:0140285">
    <property type="term" value="P:endosome fission"/>
    <property type="evidence" value="ECO:0007669"/>
    <property type="project" value="TreeGrafter"/>
</dbReference>
<dbReference type="PANTHER" id="PTHR15691:SF6">
    <property type="entry name" value="WASH COMPLEX SUBUNIT 5"/>
    <property type="match status" value="1"/>
</dbReference>
<dbReference type="Pfam" id="PF10266">
    <property type="entry name" value="Strumpellin"/>
    <property type="match status" value="1"/>
</dbReference>
<evidence type="ECO:0000313" key="9">
    <source>
        <dbReference type="EMBL" id="POM80534.1"/>
    </source>
</evidence>
<evidence type="ECO:0000256" key="7">
    <source>
        <dbReference type="ARBA" id="ARBA00023235"/>
    </source>
</evidence>
<dbReference type="GO" id="GO:0005768">
    <property type="term" value="C:endosome"/>
    <property type="evidence" value="ECO:0007669"/>
    <property type="project" value="TreeGrafter"/>
</dbReference>
<dbReference type="Proteomes" id="UP000237271">
    <property type="component" value="Unassembled WGS sequence"/>
</dbReference>
<reference evidence="9 10" key="1">
    <citation type="journal article" date="2017" name="Genome Biol. Evol.">
        <title>Phytophthora megakarya and P. palmivora, closely related causal agents of cacao black pod rot, underwent increases in genome sizes and gene numbers by different mechanisms.</title>
        <authorList>
            <person name="Ali S.S."/>
            <person name="Shao J."/>
            <person name="Lary D.J."/>
            <person name="Kronmiller B."/>
            <person name="Shen D."/>
            <person name="Strem M.D."/>
            <person name="Amoako-Attah I."/>
            <person name="Akrofi A.Y."/>
            <person name="Begoude B.A."/>
            <person name="Ten Hoopen G.M."/>
            <person name="Coulibaly K."/>
            <person name="Kebe B.I."/>
            <person name="Melnick R.L."/>
            <person name="Guiltinan M.J."/>
            <person name="Tyler B.M."/>
            <person name="Meinhardt L.W."/>
            <person name="Bailey B.A."/>
        </authorList>
    </citation>
    <scope>NUCLEOTIDE SEQUENCE [LARGE SCALE GENOMIC DNA]</scope>
    <source>
        <strain evidence="10">sbr112.9</strain>
    </source>
</reference>
<dbReference type="PANTHER" id="PTHR15691">
    <property type="entry name" value="WASH COMPLEX SUBUNIT 5"/>
    <property type="match status" value="1"/>
</dbReference>
<comment type="similarity">
    <text evidence="3">Belongs to the strumpellin family.</text>
</comment>
<comment type="subcellular location">
    <subcellularLocation>
        <location evidence="2">Cytoplasm</location>
    </subcellularLocation>
</comment>
<evidence type="ECO:0000313" key="10">
    <source>
        <dbReference type="Proteomes" id="UP000237271"/>
    </source>
</evidence>
<dbReference type="SUPFAM" id="SSF140984">
    <property type="entry name" value="PTPA-like"/>
    <property type="match status" value="1"/>
</dbReference>
<gene>
    <name evidence="9" type="ORF">PHPALM_1620</name>
</gene>
<dbReference type="GO" id="GO:0071203">
    <property type="term" value="C:WASH complex"/>
    <property type="evidence" value="ECO:0007669"/>
    <property type="project" value="InterPro"/>
</dbReference>
<dbReference type="EC" id="5.2.1.8" evidence="4"/>
<dbReference type="CDD" id="cd04087">
    <property type="entry name" value="PTPA"/>
    <property type="match status" value="1"/>
</dbReference>
<dbReference type="OrthoDB" id="565118at2759"/>
<evidence type="ECO:0000256" key="3">
    <source>
        <dbReference type="ARBA" id="ARBA00006224"/>
    </source>
</evidence>
<dbReference type="InterPro" id="IPR004327">
    <property type="entry name" value="Phstyr_phstse_ac"/>
</dbReference>
<keyword evidence="7" id="KW-0413">Isomerase</keyword>
<protein>
    <recommendedName>
        <fullName evidence="4">peptidylprolyl isomerase</fullName>
        <ecNumber evidence="4">5.2.1.8</ecNumber>
    </recommendedName>
</protein>
<dbReference type="GO" id="GO:0007032">
    <property type="term" value="P:endosome organization"/>
    <property type="evidence" value="ECO:0007669"/>
    <property type="project" value="TreeGrafter"/>
</dbReference>
<dbReference type="InterPro" id="IPR019393">
    <property type="entry name" value="WASH_strumpellin"/>
</dbReference>
<evidence type="ECO:0000256" key="4">
    <source>
        <dbReference type="ARBA" id="ARBA00013194"/>
    </source>
</evidence>
<evidence type="ECO:0000256" key="5">
    <source>
        <dbReference type="ARBA" id="ARBA00022490"/>
    </source>
</evidence>
<proteinExistence type="inferred from homology"/>
<dbReference type="Gene3D" id="1.20.120.1150">
    <property type="match status" value="1"/>
</dbReference>
<evidence type="ECO:0000256" key="1">
    <source>
        <dbReference type="ARBA" id="ARBA00000971"/>
    </source>
</evidence>
<dbReference type="GO" id="GO:0003755">
    <property type="term" value="F:peptidyl-prolyl cis-trans isomerase activity"/>
    <property type="evidence" value="ECO:0007669"/>
    <property type="project" value="UniProtKB-KW"/>
</dbReference>
<dbReference type="Pfam" id="PF03095">
    <property type="entry name" value="PTPA"/>
    <property type="match status" value="1"/>
</dbReference>
<dbReference type="GO" id="GO:0051125">
    <property type="term" value="P:regulation of actin nucleation"/>
    <property type="evidence" value="ECO:0007669"/>
    <property type="project" value="TreeGrafter"/>
</dbReference>
<feature type="region of interest" description="Disordered" evidence="8">
    <location>
        <begin position="923"/>
        <end position="946"/>
    </location>
</feature>
<keyword evidence="10" id="KW-1185">Reference proteome</keyword>
<dbReference type="FunFam" id="1.20.120.1150:FF:000002">
    <property type="entry name" value="Serine/threonine-protein phosphatase 2A activator"/>
    <property type="match status" value="1"/>
</dbReference>
<evidence type="ECO:0000256" key="8">
    <source>
        <dbReference type="SAM" id="MobiDB-lite"/>
    </source>
</evidence>
<evidence type="ECO:0000256" key="6">
    <source>
        <dbReference type="ARBA" id="ARBA00023110"/>
    </source>
</evidence>
<feature type="non-terminal residue" evidence="9">
    <location>
        <position position="1303"/>
    </location>
</feature>
<dbReference type="InterPro" id="IPR037218">
    <property type="entry name" value="PTPA_sf"/>
</dbReference>
<accession>A0A2P4YRW7</accession>
<keyword evidence="6" id="KW-0697">Rotamase</keyword>
<dbReference type="InterPro" id="IPR043170">
    <property type="entry name" value="PTPA_C_lid"/>
</dbReference>
<sequence length="1303" mass="148255">MLFVILFFAPDILIHEKASMREIVDRHFNDNFILTTYMGAVADLSLEWAAYPAARLALANTLEPSNIAHITKRKAQQTQRSIDELNYFLTEGVLTEMYVLENLDPLLNCIRNANVTIRWTMMHSRIQPMIPMMENSTAQREIFDKGTDPDKLITLLLKVSQLEWKLKQMFEALLASKEDRWQRCMKETSERMEELSEYFSGEKPLTRVERNEDLMKWFKDLAEKVNSLDYVDHIKAGRRIKRLIEALGHVEQFDQIDTNLQVKAYLEESREFLTEMVRTVRIRDEVMGIIENVSDLSYAWEIINDFMKILHQRVKNDPSSVILLRAMFLKFASILDVPLTRIHQCGSEDVISVAEYYSAELVDYVRRVMEVIPQSVFRILAGIIKLQTDHMKPIPSVFRILAGIIKLQTDHMKPIPVKFENTLLKNHAQLNERYRLARATNEVSKYTEGILAMKRTLLGIIEVDPRQVLEDGLRKELVYRVSLAFHEVLIFEKNTSEECNEIFVKLASNLDAYRLSFEYIQDYIGIYGLRMWHEELSRIINYNVEQECNRYLKKKVYDRASQYQSRAIPIPRFQPPSGDMSVNFMGRLMHALFIMTDPHTTIYSPQSIGWFSEDGSEVCGIGAFSVLHKSVGLLGLAGLDRMLSFRIVHTLNNLVKFWGSAVTPYFPLLDQLSAALVPEWKLPEHSTKLYEAALKKVEKIMSKLLKAVLIIGQAALIRRQISSELSFSSRLDANLLATTLDTLNISLLNDIRAHYRDPKNKPYPGSEGNPVLVELNKYLENTGANDPFQKIYVTVAEPMEGLAAMFMLFVVAYSARASLPVNKGSVSCMSTSTRCEEPLLVGILTIFKQFHPSYTEKFLAYLGQFVRTKVNDIFAEKADKKGKSSSLPTELPVDVVNSLIFMLEFARCAKIKRSILDGHVPAQKAKQKHATMSESGTGDGGLAPESLGALETRKSSGGLLVVHESAQQMILVFVKHLNESIKSKRISSEYEVSPNVQKAVDLVNEINSWIDEIPPIQQPMRFGNKAFRTFYDRVVERTPAMQENMLPEELRGAVIELAAYLDDSFGNRVRIDYGTGHETSFIVWMCCLHKLGFFKQSDFPALVLRLFTTYLALMRRLQKLYMLEPAGSHGVWGLDDYHCLPFYFGSAQLIGQHEILPESVHDDNVLEASHTEYLYLDAIKFIKEVKAGSPFAETSPMLNDISALPSWEKTNGGMLKLYEGEVLKKLPVIQHLRFGSLFPCTWTPSHEADDGSTYIPVSTHPGTSVRAPNFDLEGVSAKAPWVAVETLAATKDTAMSPLRNTKK</sequence>